<reference evidence="1 2" key="1">
    <citation type="submission" date="2014-02" db="EMBL/GenBank/DDBJ databases">
        <title>The genome sequence of the entomopathogenic fungus Metarhizium robertsii ARSEF 2575.</title>
        <authorList>
            <person name="Giuliano Garisto Donzelli B."/>
            <person name="Roe B.A."/>
            <person name="Macmil S.L."/>
            <person name="Krasnoff S.B."/>
            <person name="Gibson D.M."/>
        </authorList>
    </citation>
    <scope>NUCLEOTIDE SEQUENCE [LARGE SCALE GENOMIC DNA]</scope>
    <source>
        <strain evidence="1 2">ARSEF 2575</strain>
    </source>
</reference>
<evidence type="ECO:0000313" key="1">
    <source>
        <dbReference type="EMBL" id="EXV05735.1"/>
    </source>
</evidence>
<sequence length="151" mass="17022">MAASPTAAVVDKFVKQVSTIFKSNGYIDFPGAQLQVMPENNCILEWDTPQDDSCPGHILEWDDTDPDYIIVTSSQYPKKVASRKSNSPGSLRFMVPTKIERGMRELVRDTMEDLHTDPGLQEKAGIKSVSLVEDTPRKAVWHLTRTEERQD</sequence>
<accession>A0A0A1V779</accession>
<proteinExistence type="predicted"/>
<dbReference type="Proteomes" id="UP000030151">
    <property type="component" value="Unassembled WGS sequence"/>
</dbReference>
<dbReference type="eggNOG" id="ENOG502RMMW">
    <property type="taxonomic scope" value="Eukaryota"/>
</dbReference>
<protein>
    <submittedName>
        <fullName evidence="1">Uncharacterized protein</fullName>
    </submittedName>
</protein>
<dbReference type="OrthoDB" id="4933483at2759"/>
<gene>
    <name evidence="1" type="ORF">X797_000452</name>
</gene>
<organism evidence="1 2">
    <name type="scientific">Metarhizium robertsii</name>
    <dbReference type="NCBI Taxonomy" id="568076"/>
    <lineage>
        <taxon>Eukaryota</taxon>
        <taxon>Fungi</taxon>
        <taxon>Dikarya</taxon>
        <taxon>Ascomycota</taxon>
        <taxon>Pezizomycotina</taxon>
        <taxon>Sordariomycetes</taxon>
        <taxon>Hypocreomycetidae</taxon>
        <taxon>Hypocreales</taxon>
        <taxon>Clavicipitaceae</taxon>
        <taxon>Metarhizium</taxon>
    </lineage>
</organism>
<name>A0A0A1V779_9HYPO</name>
<dbReference type="EMBL" id="JELW01000001">
    <property type="protein sequence ID" value="EXV05735.1"/>
    <property type="molecule type" value="Genomic_DNA"/>
</dbReference>
<comment type="caution">
    <text evidence="1">The sequence shown here is derived from an EMBL/GenBank/DDBJ whole genome shotgun (WGS) entry which is preliminary data.</text>
</comment>
<evidence type="ECO:0000313" key="2">
    <source>
        <dbReference type="Proteomes" id="UP000030151"/>
    </source>
</evidence>
<dbReference type="HOGENOM" id="CLU_1731911_0_0_1"/>
<dbReference type="AlphaFoldDB" id="A0A0A1V779"/>